<sequence length="49" mass="5391">MGKKQRLKYQKVAQASSSSHPAAEASSLLATASPVLDWDWRVENSKMSN</sequence>
<dbReference type="AlphaFoldDB" id="A0A1R3HDF2"/>
<feature type="compositionally biased region" description="Low complexity" evidence="1">
    <location>
        <begin position="13"/>
        <end position="26"/>
    </location>
</feature>
<keyword evidence="3" id="KW-1185">Reference proteome</keyword>
<feature type="region of interest" description="Disordered" evidence="1">
    <location>
        <begin position="1"/>
        <end position="26"/>
    </location>
</feature>
<evidence type="ECO:0000256" key="1">
    <source>
        <dbReference type="SAM" id="MobiDB-lite"/>
    </source>
</evidence>
<comment type="caution">
    <text evidence="2">The sequence shown here is derived from an EMBL/GenBank/DDBJ whole genome shotgun (WGS) entry which is preliminary data.</text>
</comment>
<protein>
    <submittedName>
        <fullName evidence="2">Uncharacterized protein</fullName>
    </submittedName>
</protein>
<accession>A0A1R3HDF2</accession>
<dbReference type="Proteomes" id="UP000187203">
    <property type="component" value="Unassembled WGS sequence"/>
</dbReference>
<evidence type="ECO:0000313" key="2">
    <source>
        <dbReference type="EMBL" id="OMO68350.1"/>
    </source>
</evidence>
<name>A0A1R3HDF2_9ROSI</name>
<reference evidence="3" key="1">
    <citation type="submission" date="2013-09" db="EMBL/GenBank/DDBJ databases">
        <title>Corchorus olitorius genome sequencing.</title>
        <authorList>
            <person name="Alam M."/>
            <person name="Haque M.S."/>
            <person name="Islam M.S."/>
            <person name="Emdad E.M."/>
            <person name="Islam M.M."/>
            <person name="Ahmed B."/>
            <person name="Halim A."/>
            <person name="Hossen Q.M.M."/>
            <person name="Hossain M.Z."/>
            <person name="Ahmed R."/>
            <person name="Khan M.M."/>
            <person name="Islam R."/>
            <person name="Rashid M.M."/>
            <person name="Khan S.A."/>
            <person name="Rahman M.S."/>
            <person name="Alam M."/>
            <person name="Yahiya A.S."/>
            <person name="Khan M.S."/>
            <person name="Azam M.S."/>
            <person name="Haque T."/>
            <person name="Lashkar M.Z.H."/>
            <person name="Akhand A.I."/>
            <person name="Morshed G."/>
            <person name="Roy S."/>
            <person name="Uddin K.S."/>
            <person name="Rabeya T."/>
            <person name="Hossain A.S."/>
            <person name="Chowdhury A."/>
            <person name="Snigdha A.R."/>
            <person name="Mortoza M.S."/>
            <person name="Matin S.A."/>
            <person name="Hoque S.M.E."/>
            <person name="Islam M.K."/>
            <person name="Roy D.K."/>
            <person name="Haider R."/>
            <person name="Moosa M.M."/>
            <person name="Elias S.M."/>
            <person name="Hasan A.M."/>
            <person name="Jahan S."/>
            <person name="Shafiuddin M."/>
            <person name="Mahmood N."/>
            <person name="Shommy N.S."/>
        </authorList>
    </citation>
    <scope>NUCLEOTIDE SEQUENCE [LARGE SCALE GENOMIC DNA]</scope>
    <source>
        <strain evidence="3">cv. O-4</strain>
    </source>
</reference>
<gene>
    <name evidence="2" type="ORF">COLO4_29716</name>
</gene>
<proteinExistence type="predicted"/>
<organism evidence="2 3">
    <name type="scientific">Corchorus olitorius</name>
    <dbReference type="NCBI Taxonomy" id="93759"/>
    <lineage>
        <taxon>Eukaryota</taxon>
        <taxon>Viridiplantae</taxon>
        <taxon>Streptophyta</taxon>
        <taxon>Embryophyta</taxon>
        <taxon>Tracheophyta</taxon>
        <taxon>Spermatophyta</taxon>
        <taxon>Magnoliopsida</taxon>
        <taxon>eudicotyledons</taxon>
        <taxon>Gunneridae</taxon>
        <taxon>Pentapetalae</taxon>
        <taxon>rosids</taxon>
        <taxon>malvids</taxon>
        <taxon>Malvales</taxon>
        <taxon>Malvaceae</taxon>
        <taxon>Grewioideae</taxon>
        <taxon>Apeibeae</taxon>
        <taxon>Corchorus</taxon>
    </lineage>
</organism>
<dbReference type="EMBL" id="AWUE01020396">
    <property type="protein sequence ID" value="OMO68350.1"/>
    <property type="molecule type" value="Genomic_DNA"/>
</dbReference>
<evidence type="ECO:0000313" key="3">
    <source>
        <dbReference type="Proteomes" id="UP000187203"/>
    </source>
</evidence>